<comment type="similarity">
    <text evidence="1">Belongs to the peptidase M20A family.</text>
</comment>
<organism evidence="7 8">
    <name type="scientific">Oikopleura dioica</name>
    <name type="common">Tunicate</name>
    <dbReference type="NCBI Taxonomy" id="34765"/>
    <lineage>
        <taxon>Eukaryota</taxon>
        <taxon>Metazoa</taxon>
        <taxon>Chordata</taxon>
        <taxon>Tunicata</taxon>
        <taxon>Appendicularia</taxon>
        <taxon>Copelata</taxon>
        <taxon>Oikopleuridae</taxon>
        <taxon>Oikopleura</taxon>
    </lineage>
</organism>
<keyword evidence="3" id="KW-0479">Metal-binding</keyword>
<dbReference type="CDD" id="cd05676">
    <property type="entry name" value="M20_dipept_like_CNDP"/>
    <property type="match status" value="1"/>
</dbReference>
<gene>
    <name evidence="7" type="ORF">OKIOD_LOCUS1531</name>
</gene>
<keyword evidence="5" id="KW-0482">Metalloprotease</keyword>
<feature type="domain" description="Peptidase M20 dimerisation" evidence="6">
    <location>
        <begin position="207"/>
        <end position="364"/>
    </location>
</feature>
<dbReference type="InterPro" id="IPR001261">
    <property type="entry name" value="ArgE/DapE_CS"/>
</dbReference>
<reference evidence="7 8" key="1">
    <citation type="submission" date="2021-04" db="EMBL/GenBank/DDBJ databases">
        <authorList>
            <person name="Bliznina A."/>
        </authorList>
    </citation>
    <scope>NUCLEOTIDE SEQUENCE [LARGE SCALE GENOMIC DNA]</scope>
</reference>
<dbReference type="SUPFAM" id="SSF53187">
    <property type="entry name" value="Zn-dependent exopeptidases"/>
    <property type="match status" value="1"/>
</dbReference>
<keyword evidence="4" id="KW-0378">Hydrolase</keyword>
<dbReference type="Gene3D" id="3.30.70.360">
    <property type="match status" value="1"/>
</dbReference>
<evidence type="ECO:0000256" key="1">
    <source>
        <dbReference type="ARBA" id="ARBA00006247"/>
    </source>
</evidence>
<sequence length="474" mass="52809">MEKLFKYVDENQDLYIKRLADAVAVKSVSAEYERRPETIKMVELVNEDLKKLGATTELFPNPAGEQTFPCGNKAAYPPIILGRLGTDPNKKTLLVYGHLDVQPAKLEDGWDSDPWTLEERDGKLYGRGSTDDKGPVIAWMNAIEAFQKNGVELPVNLKFCFEGMEESGSEGLDETVLGRTDFFGKEVDYVCISDNYWLGKTKPCLTYGLRGICYFFLKVKCAAADLHSGVFGGAVPEAMTHLIDLMSKLVKRDGTILVPGINDTVDPVTEEELASYKDIDFDMEEYRKDIGCNKLIKDKKAELLMNRWRFPTLSLHGIEGAYADPGAKTVIPREVIGKFSLRIVPSQTPDDIKAKVTDYLMKLHEESGSSCDISLDMGHGGLPWVADIKDPNFVAGREAIREVFNVDPDFTREGGSIPITLTFQEATKKNVMLLPMGMADDGAHSQNEKFNRLNYINGIKVLCSYMNNLAKLDA</sequence>
<keyword evidence="8" id="KW-1185">Reference proteome</keyword>
<protein>
    <submittedName>
        <fullName evidence="7">Oidioi.mRNA.OKI2018_I69.PAR.g9973.t1.cds</fullName>
    </submittedName>
</protein>
<dbReference type="PANTHER" id="PTHR43270:SF4">
    <property type="entry name" value="CARNOSINE DIPEPTIDASE 2, ISOFORM A"/>
    <property type="match status" value="1"/>
</dbReference>
<name>A0ABN7RU36_OIKDI</name>
<dbReference type="PANTHER" id="PTHR43270">
    <property type="entry name" value="BETA-ALA-HIS DIPEPTIDASE"/>
    <property type="match status" value="1"/>
</dbReference>
<evidence type="ECO:0000313" key="7">
    <source>
        <dbReference type="EMBL" id="CAG5081840.1"/>
    </source>
</evidence>
<evidence type="ECO:0000313" key="8">
    <source>
        <dbReference type="Proteomes" id="UP001158576"/>
    </source>
</evidence>
<dbReference type="InterPro" id="IPR051458">
    <property type="entry name" value="Cyt/Met_Dipeptidase"/>
</dbReference>
<dbReference type="InterPro" id="IPR017153">
    <property type="entry name" value="CNDP/DUG1"/>
</dbReference>
<dbReference type="Gene3D" id="3.40.630.10">
    <property type="entry name" value="Zn peptidases"/>
    <property type="match status" value="1"/>
</dbReference>
<dbReference type="PIRSF" id="PIRSF037242">
    <property type="entry name" value="CNDP_dipeptidase"/>
    <property type="match status" value="1"/>
</dbReference>
<dbReference type="Pfam" id="PF07687">
    <property type="entry name" value="M20_dimer"/>
    <property type="match status" value="1"/>
</dbReference>
<dbReference type="Proteomes" id="UP001158576">
    <property type="component" value="Chromosome PAR"/>
</dbReference>
<evidence type="ECO:0000256" key="4">
    <source>
        <dbReference type="ARBA" id="ARBA00022801"/>
    </source>
</evidence>
<evidence type="ECO:0000256" key="5">
    <source>
        <dbReference type="ARBA" id="ARBA00023049"/>
    </source>
</evidence>
<accession>A0ABN7RU36</accession>
<evidence type="ECO:0000256" key="3">
    <source>
        <dbReference type="ARBA" id="ARBA00022723"/>
    </source>
</evidence>
<evidence type="ECO:0000259" key="6">
    <source>
        <dbReference type="Pfam" id="PF07687"/>
    </source>
</evidence>
<dbReference type="Pfam" id="PF01546">
    <property type="entry name" value="Peptidase_M20"/>
    <property type="match status" value="1"/>
</dbReference>
<proteinExistence type="inferred from homology"/>
<dbReference type="EMBL" id="OU015568">
    <property type="protein sequence ID" value="CAG5081840.1"/>
    <property type="molecule type" value="Genomic_DNA"/>
</dbReference>
<dbReference type="PROSITE" id="PS00759">
    <property type="entry name" value="ARGE_DAPE_CPG2_2"/>
    <property type="match status" value="1"/>
</dbReference>
<keyword evidence="2" id="KW-0645">Protease</keyword>
<evidence type="ECO:0000256" key="2">
    <source>
        <dbReference type="ARBA" id="ARBA00022670"/>
    </source>
</evidence>
<dbReference type="InterPro" id="IPR011650">
    <property type="entry name" value="Peptidase_M20_dimer"/>
</dbReference>
<dbReference type="InterPro" id="IPR002933">
    <property type="entry name" value="Peptidase_M20"/>
</dbReference>